<dbReference type="EMBL" id="WMZU01000036">
    <property type="protein sequence ID" value="MTS28791.1"/>
    <property type="molecule type" value="Genomic_DNA"/>
</dbReference>
<evidence type="ECO:0000313" key="8">
    <source>
        <dbReference type="EMBL" id="MTS50861.1"/>
    </source>
</evidence>
<feature type="binding site" evidence="3">
    <location>
        <position position="95"/>
    </location>
    <ligand>
        <name>a divalent metal cation</name>
        <dbReference type="ChEBI" id="CHEBI:60240"/>
        <label>1</label>
    </ligand>
</feature>
<dbReference type="PIRSF" id="PIRSF005902">
    <property type="entry name" value="DNase_TatD"/>
    <property type="match status" value="1"/>
</dbReference>
<protein>
    <submittedName>
        <fullName evidence="7">Hydrolase TatD</fullName>
    </submittedName>
    <submittedName>
        <fullName evidence="6">TatD family deoxyribonuclease</fullName>
    </submittedName>
</protein>
<dbReference type="PATRIC" id="fig|1550024.3.peg.1239"/>
<dbReference type="PROSITE" id="PS01091">
    <property type="entry name" value="TATD_3"/>
    <property type="match status" value="1"/>
</dbReference>
<keyword evidence="2 7" id="KW-0378">Hydrolase</keyword>
<evidence type="ECO:0000256" key="2">
    <source>
        <dbReference type="ARBA" id="ARBA00022801"/>
    </source>
</evidence>
<dbReference type="Proteomes" id="UP000472755">
    <property type="component" value="Unassembled WGS sequence"/>
</dbReference>
<dbReference type="FunFam" id="3.20.20.140:FF:000005">
    <property type="entry name" value="TatD family hydrolase"/>
    <property type="match status" value="1"/>
</dbReference>
<dbReference type="Proteomes" id="UP000053433">
    <property type="component" value="Unassembled WGS sequence"/>
</dbReference>
<keyword evidence="9" id="KW-1185">Reference proteome</keyword>
<dbReference type="PROSITE" id="PS01090">
    <property type="entry name" value="TATD_2"/>
    <property type="match status" value="1"/>
</dbReference>
<evidence type="ECO:0000313" key="11">
    <source>
        <dbReference type="Proteomes" id="UP000431913"/>
    </source>
</evidence>
<dbReference type="GO" id="GO:0046872">
    <property type="term" value="F:metal ion binding"/>
    <property type="evidence" value="ECO:0007669"/>
    <property type="project" value="UniProtKB-KW"/>
</dbReference>
<dbReference type="AlphaFoldDB" id="A0A0D8J1P3"/>
<dbReference type="CDD" id="cd01310">
    <property type="entry name" value="TatD_DNAse"/>
    <property type="match status" value="1"/>
</dbReference>
<reference evidence="6 11" key="4">
    <citation type="submission" date="2019-08" db="EMBL/GenBank/DDBJ databases">
        <title>In-depth cultivation of the pig gut microbiome towards novel bacterial diversity and tailored functional studies.</title>
        <authorList>
            <person name="Wylensek D."/>
            <person name="Hitch T.C.A."/>
            <person name="Clavel T."/>
        </authorList>
    </citation>
    <scope>NUCLEOTIDE SEQUENCE [LARGE SCALE GENOMIC DNA]</scope>
    <source>
        <strain evidence="6 11">WCA3-601-WT-6J</strain>
    </source>
</reference>
<dbReference type="InterPro" id="IPR001130">
    <property type="entry name" value="TatD-like"/>
</dbReference>
<dbReference type="Pfam" id="PF01026">
    <property type="entry name" value="TatD_DNase"/>
    <property type="match status" value="1"/>
</dbReference>
<dbReference type="Proteomes" id="UP000032483">
    <property type="component" value="Unassembled WGS sequence"/>
</dbReference>
<dbReference type="EMBL" id="JXXK01000005">
    <property type="protein sequence ID" value="KJF40674.1"/>
    <property type="molecule type" value="Genomic_DNA"/>
</dbReference>
<comment type="caution">
    <text evidence="4">The sequence shown here is derived from an EMBL/GenBank/DDBJ whole genome shotgun (WGS) entry which is preliminary data.</text>
</comment>
<evidence type="ECO:0000313" key="12">
    <source>
        <dbReference type="Proteomes" id="UP000449193"/>
    </source>
</evidence>
<evidence type="ECO:0000313" key="7">
    <source>
        <dbReference type="EMBL" id="MTS28791.1"/>
    </source>
</evidence>
<dbReference type="PANTHER" id="PTHR46124">
    <property type="entry name" value="D-AMINOACYL-TRNA DEACYLASE"/>
    <property type="match status" value="1"/>
</dbReference>
<feature type="binding site" evidence="3">
    <location>
        <position position="137"/>
    </location>
    <ligand>
        <name>a divalent metal cation</name>
        <dbReference type="ChEBI" id="CHEBI:60240"/>
        <label>2</label>
    </ligand>
</feature>
<dbReference type="PANTHER" id="PTHR46124:SF2">
    <property type="entry name" value="D-AMINOACYL-TRNA DEACYLASE"/>
    <property type="match status" value="1"/>
</dbReference>
<reference evidence="12 13" key="3">
    <citation type="journal article" date="2019" name="Nat. Med.">
        <title>A library of human gut bacterial isolates paired with longitudinal multiomics data enables mechanistic microbiome research.</title>
        <authorList>
            <person name="Poyet M."/>
            <person name="Groussin M."/>
            <person name="Gibbons S.M."/>
            <person name="Avila-Pacheco J."/>
            <person name="Jiang X."/>
            <person name="Kearney S.M."/>
            <person name="Perrotta A.R."/>
            <person name="Berdy B."/>
            <person name="Zhao S."/>
            <person name="Lieberman T.D."/>
            <person name="Swanson P.K."/>
            <person name="Smith M."/>
            <person name="Roesemann S."/>
            <person name="Alexander J.E."/>
            <person name="Rich S.A."/>
            <person name="Livny J."/>
            <person name="Vlamakis H."/>
            <person name="Clish C."/>
            <person name="Bullock K."/>
            <person name="Deik A."/>
            <person name="Scott J."/>
            <person name="Pierce K.A."/>
            <person name="Xavier R.J."/>
            <person name="Alm E.J."/>
        </authorList>
    </citation>
    <scope>NUCLEOTIDE SEQUENCE [LARGE SCALE GENOMIC DNA]</scope>
    <source>
        <strain evidence="7 13">BIOML-A4</strain>
        <strain evidence="8 12">BIOML-A7</strain>
    </source>
</reference>
<dbReference type="GeneID" id="42856082"/>
<dbReference type="EMBL" id="WMZR01000004">
    <property type="protein sequence ID" value="MTS50861.1"/>
    <property type="molecule type" value="Genomic_DNA"/>
</dbReference>
<gene>
    <name evidence="5" type="ORF">ASJ35_09255</name>
    <name evidence="6" type="ORF">FYJ76_13900</name>
    <name evidence="8" type="ORF">GMD52_04810</name>
    <name evidence="7" type="ORF">GMD59_16090</name>
    <name evidence="4" type="ORF">TQ39_05520</name>
</gene>
<dbReference type="RefSeq" id="WP_050004822.1">
    <property type="nucleotide sequence ID" value="NZ_CAOJUJ010000007.1"/>
</dbReference>
<feature type="binding site" evidence="3">
    <location>
        <position position="9"/>
    </location>
    <ligand>
        <name>a divalent metal cation</name>
        <dbReference type="ChEBI" id="CHEBI:60240"/>
        <label>1</label>
    </ligand>
</feature>
<dbReference type="GO" id="GO:0016788">
    <property type="term" value="F:hydrolase activity, acting on ester bonds"/>
    <property type="evidence" value="ECO:0007669"/>
    <property type="project" value="InterPro"/>
</dbReference>
<evidence type="ECO:0000313" key="4">
    <source>
        <dbReference type="EMBL" id="KJF40674.1"/>
    </source>
</evidence>
<dbReference type="SUPFAM" id="SSF51556">
    <property type="entry name" value="Metallo-dependent hydrolases"/>
    <property type="match status" value="1"/>
</dbReference>
<evidence type="ECO:0000256" key="3">
    <source>
        <dbReference type="PIRSR" id="PIRSR005902-1"/>
    </source>
</evidence>
<reference evidence="5 10" key="2">
    <citation type="submission" date="2015-10" db="EMBL/GenBank/DDBJ databases">
        <title>A novel member of the family Ruminococcaceae isolated from human faeces.</title>
        <authorList>
            <person name="Shkoporov A.N."/>
            <person name="Chaplin A.V."/>
            <person name="Motuzova O.V."/>
            <person name="Kafarskaia L.I."/>
            <person name="Efimov B.A."/>
        </authorList>
    </citation>
    <scope>NUCLEOTIDE SEQUENCE [LARGE SCALE GENOMIC DNA]</scope>
    <source>
        <strain evidence="5 10">668</strain>
    </source>
</reference>
<dbReference type="Proteomes" id="UP000431913">
    <property type="component" value="Unassembled WGS sequence"/>
</dbReference>
<evidence type="ECO:0000313" key="6">
    <source>
        <dbReference type="EMBL" id="MST93010.1"/>
    </source>
</evidence>
<dbReference type="InterPro" id="IPR018228">
    <property type="entry name" value="DNase_TatD-rel_CS"/>
</dbReference>
<proteinExistence type="predicted"/>
<keyword evidence="1 3" id="KW-0479">Metal-binding</keyword>
<feature type="binding site" evidence="3">
    <location>
        <position position="209"/>
    </location>
    <ligand>
        <name>a divalent metal cation</name>
        <dbReference type="ChEBI" id="CHEBI:60240"/>
        <label>1</label>
    </ligand>
</feature>
<evidence type="ECO:0000313" key="9">
    <source>
        <dbReference type="Proteomes" id="UP000032483"/>
    </source>
</evidence>
<accession>A0A0W7TRB8</accession>
<feature type="binding site" evidence="3">
    <location>
        <position position="159"/>
    </location>
    <ligand>
        <name>a divalent metal cation</name>
        <dbReference type="ChEBI" id="CHEBI:60240"/>
        <label>2</label>
    </ligand>
</feature>
<dbReference type="Proteomes" id="UP000449193">
    <property type="component" value="Unassembled WGS sequence"/>
</dbReference>
<evidence type="ECO:0000256" key="1">
    <source>
        <dbReference type="ARBA" id="ARBA00022723"/>
    </source>
</evidence>
<dbReference type="EMBL" id="VUNJ01000018">
    <property type="protein sequence ID" value="MST93010.1"/>
    <property type="molecule type" value="Genomic_DNA"/>
</dbReference>
<dbReference type="EMBL" id="LMUA01000010">
    <property type="protein sequence ID" value="KUE76394.1"/>
    <property type="molecule type" value="Genomic_DNA"/>
</dbReference>
<reference evidence="4" key="1">
    <citation type="submission" date="2015-02" db="EMBL/GenBank/DDBJ databases">
        <title>A novel member of the family Ruminococcaceae isolated from human feces.</title>
        <authorList>
            <person name="Shkoporov A.N."/>
            <person name="Chaplin A.V."/>
            <person name="Motuzova O.V."/>
            <person name="Kafarskaia L.I."/>
            <person name="Khokhlova E.V."/>
            <person name="Efimov B.A."/>
        </authorList>
    </citation>
    <scope>NUCLEOTIDE SEQUENCE [LARGE SCALE GENOMIC DNA]</scope>
    <source>
        <strain evidence="4">585-1</strain>
    </source>
</reference>
<dbReference type="InterPro" id="IPR032466">
    <property type="entry name" value="Metal_Hydrolase"/>
</dbReference>
<accession>A0A0D8J1P3</accession>
<dbReference type="GO" id="GO:0005829">
    <property type="term" value="C:cytosol"/>
    <property type="evidence" value="ECO:0007669"/>
    <property type="project" value="TreeGrafter"/>
</dbReference>
<sequence length="261" mass="28753">MLHSITDVHAHYDEAVFDTDRGEVLRTLREAGVCAIVNSGSSVPSSRRSLDLAKRFEGVYASVGVFPLEAYNVPSGWLEQISDMAEEDGCVAVGEIGLDYHLEDGAGPTYAQRETQKNVFRAQLELARRKGMPVVIHDRDADEDVIRLLAELPCPGMIHRFFSRAEYGFQLLEMGLSLGIGPAVTYSNAGELVQVVRQMPLERLLLETDAPFLPSARFEGKRATSDMIADVCEVVAQIRGDVTPQEVALAARENARRMFGI</sequence>
<dbReference type="Gene3D" id="3.20.20.140">
    <property type="entry name" value="Metal-dependent hydrolases"/>
    <property type="match status" value="1"/>
</dbReference>
<organism evidence="4 9">
    <name type="scientific">Ruthenibacterium lactatiformans</name>
    <dbReference type="NCBI Taxonomy" id="1550024"/>
    <lineage>
        <taxon>Bacteria</taxon>
        <taxon>Bacillati</taxon>
        <taxon>Bacillota</taxon>
        <taxon>Clostridia</taxon>
        <taxon>Eubacteriales</taxon>
        <taxon>Oscillospiraceae</taxon>
        <taxon>Ruthenibacterium</taxon>
    </lineage>
</organism>
<evidence type="ECO:0000313" key="13">
    <source>
        <dbReference type="Proteomes" id="UP000472755"/>
    </source>
</evidence>
<evidence type="ECO:0000313" key="10">
    <source>
        <dbReference type="Proteomes" id="UP000053433"/>
    </source>
</evidence>
<feature type="binding site" evidence="3">
    <location>
        <position position="11"/>
    </location>
    <ligand>
        <name>a divalent metal cation</name>
        <dbReference type="ChEBI" id="CHEBI:60240"/>
        <label>1</label>
    </ligand>
</feature>
<evidence type="ECO:0000313" key="5">
    <source>
        <dbReference type="EMBL" id="KUE76394.1"/>
    </source>
</evidence>
<name>A0A0D8J1P3_9FIRM</name>